<evidence type="ECO:0000313" key="2">
    <source>
        <dbReference type="EMBL" id="KAK9112472.1"/>
    </source>
</evidence>
<dbReference type="AlphaFoldDB" id="A0AAP0ICB7"/>
<name>A0AAP0ICB7_9MAGN</name>
<proteinExistence type="predicted"/>
<feature type="region of interest" description="Disordered" evidence="1">
    <location>
        <begin position="1"/>
        <end position="106"/>
    </location>
</feature>
<organism evidence="2 3">
    <name type="scientific">Stephania cephalantha</name>
    <dbReference type="NCBI Taxonomy" id="152367"/>
    <lineage>
        <taxon>Eukaryota</taxon>
        <taxon>Viridiplantae</taxon>
        <taxon>Streptophyta</taxon>
        <taxon>Embryophyta</taxon>
        <taxon>Tracheophyta</taxon>
        <taxon>Spermatophyta</taxon>
        <taxon>Magnoliopsida</taxon>
        <taxon>Ranunculales</taxon>
        <taxon>Menispermaceae</taxon>
        <taxon>Menispermoideae</taxon>
        <taxon>Cissampelideae</taxon>
        <taxon>Stephania</taxon>
    </lineage>
</organism>
<evidence type="ECO:0000313" key="3">
    <source>
        <dbReference type="Proteomes" id="UP001419268"/>
    </source>
</evidence>
<gene>
    <name evidence="2" type="ORF">Scep_019991</name>
</gene>
<feature type="compositionally biased region" description="Basic and acidic residues" evidence="1">
    <location>
        <begin position="8"/>
        <end position="20"/>
    </location>
</feature>
<feature type="compositionally biased region" description="Low complexity" evidence="1">
    <location>
        <begin position="48"/>
        <end position="57"/>
    </location>
</feature>
<comment type="caution">
    <text evidence="2">The sequence shown here is derived from an EMBL/GenBank/DDBJ whole genome shotgun (WGS) entry which is preliminary data.</text>
</comment>
<dbReference type="EMBL" id="JBBNAG010000008">
    <property type="protein sequence ID" value="KAK9112472.1"/>
    <property type="molecule type" value="Genomic_DNA"/>
</dbReference>
<protein>
    <submittedName>
        <fullName evidence="2">Uncharacterized protein</fullName>
    </submittedName>
</protein>
<accession>A0AAP0ICB7</accession>
<feature type="compositionally biased region" description="Low complexity" evidence="1">
    <location>
        <begin position="68"/>
        <end position="80"/>
    </location>
</feature>
<keyword evidence="3" id="KW-1185">Reference proteome</keyword>
<evidence type="ECO:0000256" key="1">
    <source>
        <dbReference type="SAM" id="MobiDB-lite"/>
    </source>
</evidence>
<feature type="compositionally biased region" description="Basic residues" evidence="1">
    <location>
        <begin position="24"/>
        <end position="33"/>
    </location>
</feature>
<sequence>MCMSESSVETRDRTGREDGQQRGSRLRGGRGRAARSPARPRTSCSSDGRATAVTAGTARRRWREEGTPARAAATPAIAARQQHGSSSAGERSARLRRRATPAACGPAAARFGGAQLRRRRGNGVEKAARWHVTDRLIPDETQQQWSRRRDFD</sequence>
<reference evidence="2 3" key="1">
    <citation type="submission" date="2024-01" db="EMBL/GenBank/DDBJ databases">
        <title>Genome assemblies of Stephania.</title>
        <authorList>
            <person name="Yang L."/>
        </authorList>
    </citation>
    <scope>NUCLEOTIDE SEQUENCE [LARGE SCALE GENOMIC DNA]</scope>
    <source>
        <strain evidence="2">JXDWG</strain>
        <tissue evidence="2">Leaf</tissue>
    </source>
</reference>
<dbReference type="Proteomes" id="UP001419268">
    <property type="component" value="Unassembled WGS sequence"/>
</dbReference>